<proteinExistence type="predicted"/>
<protein>
    <recommendedName>
        <fullName evidence="3">DUF4380 domain-containing protein</fullName>
    </recommendedName>
</protein>
<dbReference type="RefSeq" id="WP_343335816.1">
    <property type="nucleotide sequence ID" value="NZ_JAPOHD010000069.1"/>
</dbReference>
<dbReference type="EMBL" id="JAPOHD010000069">
    <property type="protein sequence ID" value="MCY1723490.1"/>
    <property type="molecule type" value="Genomic_DNA"/>
</dbReference>
<organism evidence="1 2">
    <name type="scientific">Draconibacterium aestuarii</name>
    <dbReference type="NCBI Taxonomy" id="2998507"/>
    <lineage>
        <taxon>Bacteria</taxon>
        <taxon>Pseudomonadati</taxon>
        <taxon>Bacteroidota</taxon>
        <taxon>Bacteroidia</taxon>
        <taxon>Marinilabiliales</taxon>
        <taxon>Prolixibacteraceae</taxon>
        <taxon>Draconibacterium</taxon>
    </lineage>
</organism>
<comment type="caution">
    <text evidence="1">The sequence shown here is derived from an EMBL/GenBank/DDBJ whole genome shotgun (WGS) entry which is preliminary data.</text>
</comment>
<evidence type="ECO:0000313" key="1">
    <source>
        <dbReference type="EMBL" id="MCY1723490.1"/>
    </source>
</evidence>
<reference evidence="1" key="1">
    <citation type="submission" date="2022-11" db="EMBL/GenBank/DDBJ databases">
        <title>Marilongibacter aestuarii gen. nov., sp. nov., isolated from tidal flat sediment.</title>
        <authorList>
            <person name="Jiayan W."/>
        </authorList>
    </citation>
    <scope>NUCLEOTIDE SEQUENCE</scope>
    <source>
        <strain evidence="1">Z1-6</strain>
    </source>
</reference>
<name>A0A9X3FAS8_9BACT</name>
<evidence type="ECO:0008006" key="3">
    <source>
        <dbReference type="Google" id="ProtNLM"/>
    </source>
</evidence>
<evidence type="ECO:0000313" key="2">
    <source>
        <dbReference type="Proteomes" id="UP001145087"/>
    </source>
</evidence>
<dbReference type="AlphaFoldDB" id="A0A9X3FAS8"/>
<dbReference type="Proteomes" id="UP001145087">
    <property type="component" value="Unassembled WGS sequence"/>
</dbReference>
<gene>
    <name evidence="1" type="ORF">OU798_24275</name>
</gene>
<accession>A0A9X3FAS8</accession>
<sequence>MNNIFSGNQKRSGFNVKRCIGIIYLSFQLFMFAQCQNDQQALEHVESSNSVIDNGILTLKLDLTRGGAISYLSLSGKDRSIVNIYDEGRFIQQSYYAGKSVNRQEEGQSPSWSPWSWNPIQVGDAFRNRAEILDFQKSDNEMYVKCIPMQWDMNNHPVEAEMEQWTTLKGNVLKVRNKLSCHRTDTIYGEGIVNDQELPAVYPISALDNLYSYFGEAPFTGAPMANPTVEHLEDGFWGRYSDNKVTENWMAFVDKNKWGMAVYSPNCTNFLAGMAGQPGGEHTDSSTSYIAPVKKEILNKNSVYEYEYFIIVGSLSEIRKKIYELHLKNNSQQ</sequence>
<keyword evidence="2" id="KW-1185">Reference proteome</keyword>